<sequence>MTQEQIQKYGIIGILSLPACAIKAAFPDYKPFCLSDIMKSRFRLCDNAPSGPIHDLSLQKRVENVEKAGGNTTKWFQKLNTSAKGTKTSEPLLVIQGVDGTIVFPDMTKEAHKNNYKAKNAVHLSLHPEQDHSVTVGASAAEWLVFIDGPFNERSLGCCSVKTVLPFDLAGAKRTPRY</sequence>
<protein>
    <submittedName>
        <fullName evidence="1">Uncharacterized protein</fullName>
    </submittedName>
</protein>
<reference evidence="1" key="1">
    <citation type="submission" date="2022-08" db="EMBL/GenBank/DDBJ databases">
        <title>Genome Sequence of Fusarium decemcellulare.</title>
        <authorList>
            <person name="Buettner E."/>
        </authorList>
    </citation>
    <scope>NUCLEOTIDE SEQUENCE</scope>
    <source>
        <strain evidence="1">Babe19</strain>
    </source>
</reference>
<name>A0ACC1S1X1_9HYPO</name>
<gene>
    <name evidence="1" type="ORF">NM208_g9342</name>
</gene>
<dbReference type="Proteomes" id="UP001148629">
    <property type="component" value="Unassembled WGS sequence"/>
</dbReference>
<accession>A0ACC1S1X1</accession>
<organism evidence="1 2">
    <name type="scientific">Fusarium decemcellulare</name>
    <dbReference type="NCBI Taxonomy" id="57161"/>
    <lineage>
        <taxon>Eukaryota</taxon>
        <taxon>Fungi</taxon>
        <taxon>Dikarya</taxon>
        <taxon>Ascomycota</taxon>
        <taxon>Pezizomycotina</taxon>
        <taxon>Sordariomycetes</taxon>
        <taxon>Hypocreomycetidae</taxon>
        <taxon>Hypocreales</taxon>
        <taxon>Nectriaceae</taxon>
        <taxon>Fusarium</taxon>
        <taxon>Fusarium decemcellulare species complex</taxon>
    </lineage>
</organism>
<evidence type="ECO:0000313" key="1">
    <source>
        <dbReference type="EMBL" id="KAJ3530408.1"/>
    </source>
</evidence>
<evidence type="ECO:0000313" key="2">
    <source>
        <dbReference type="Proteomes" id="UP001148629"/>
    </source>
</evidence>
<comment type="caution">
    <text evidence="1">The sequence shown here is derived from an EMBL/GenBank/DDBJ whole genome shotgun (WGS) entry which is preliminary data.</text>
</comment>
<dbReference type="EMBL" id="JANRMS010001175">
    <property type="protein sequence ID" value="KAJ3530408.1"/>
    <property type="molecule type" value="Genomic_DNA"/>
</dbReference>
<proteinExistence type="predicted"/>
<keyword evidence="2" id="KW-1185">Reference proteome</keyword>